<protein>
    <recommendedName>
        <fullName evidence="1">DUF8091 domain-containing protein</fullName>
    </recommendedName>
</protein>
<dbReference type="EMBL" id="DVKI01000143">
    <property type="protein sequence ID" value="HIT17640.1"/>
    <property type="molecule type" value="Genomic_DNA"/>
</dbReference>
<gene>
    <name evidence="2" type="ORF">IAD04_04635</name>
</gene>
<accession>A0A9D1G985</accession>
<name>A0A9D1G985_9FIRM</name>
<evidence type="ECO:0000313" key="2">
    <source>
        <dbReference type="EMBL" id="HIT17640.1"/>
    </source>
</evidence>
<evidence type="ECO:0000259" key="1">
    <source>
        <dbReference type="Pfam" id="PF26351"/>
    </source>
</evidence>
<feature type="domain" description="DUF8091" evidence="1">
    <location>
        <begin position="14"/>
        <end position="70"/>
    </location>
</feature>
<organism evidence="2 3">
    <name type="scientific">Candidatus Caccosoma faecigallinarum</name>
    <dbReference type="NCBI Taxonomy" id="2840720"/>
    <lineage>
        <taxon>Bacteria</taxon>
        <taxon>Bacillati</taxon>
        <taxon>Bacillota</taxon>
        <taxon>Bacillota incertae sedis</taxon>
        <taxon>Candidatus Caccosoma</taxon>
    </lineage>
</organism>
<comment type="caution">
    <text evidence="2">The sequence shown here is derived from an EMBL/GenBank/DDBJ whole genome shotgun (WGS) entry which is preliminary data.</text>
</comment>
<dbReference type="AlphaFoldDB" id="A0A9D1G985"/>
<feature type="non-terminal residue" evidence="2">
    <location>
        <position position="1"/>
    </location>
</feature>
<evidence type="ECO:0000313" key="3">
    <source>
        <dbReference type="Proteomes" id="UP000886893"/>
    </source>
</evidence>
<sequence length="136" mass="16296">YLDEKRKNKRILNQPSIFWMFQELYGIKLYLKHPHFSLRIVQMNVEEYRQSSKQYASVRVDAIPTELIAEYLFVSKRDYVQLLPKTLPFEFTTYDLAKEAKIPLSLSQMTLNVLNELEVVKRVSQKNRTYIYQINV</sequence>
<dbReference type="InterPro" id="IPR058404">
    <property type="entry name" value="DUF8091"/>
</dbReference>
<reference evidence="2" key="1">
    <citation type="submission" date="2020-10" db="EMBL/GenBank/DDBJ databases">
        <authorList>
            <person name="Gilroy R."/>
        </authorList>
    </citation>
    <scope>NUCLEOTIDE SEQUENCE</scope>
    <source>
        <strain evidence="2">14508</strain>
    </source>
</reference>
<reference evidence="2" key="2">
    <citation type="journal article" date="2021" name="PeerJ">
        <title>Extensive microbial diversity within the chicken gut microbiome revealed by metagenomics and culture.</title>
        <authorList>
            <person name="Gilroy R."/>
            <person name="Ravi A."/>
            <person name="Getino M."/>
            <person name="Pursley I."/>
            <person name="Horton D.L."/>
            <person name="Alikhan N.F."/>
            <person name="Baker D."/>
            <person name="Gharbi K."/>
            <person name="Hall N."/>
            <person name="Watson M."/>
            <person name="Adriaenssens E.M."/>
            <person name="Foster-Nyarko E."/>
            <person name="Jarju S."/>
            <person name="Secka A."/>
            <person name="Antonio M."/>
            <person name="Oren A."/>
            <person name="Chaudhuri R.R."/>
            <person name="La Ragione R."/>
            <person name="Hildebrand F."/>
            <person name="Pallen M.J."/>
        </authorList>
    </citation>
    <scope>NUCLEOTIDE SEQUENCE</scope>
    <source>
        <strain evidence="2">14508</strain>
    </source>
</reference>
<proteinExistence type="predicted"/>
<dbReference type="Proteomes" id="UP000886893">
    <property type="component" value="Unassembled WGS sequence"/>
</dbReference>
<dbReference type="Pfam" id="PF26351">
    <property type="entry name" value="DUF8091"/>
    <property type="match status" value="1"/>
</dbReference>